<dbReference type="EMBL" id="JBBEGM010000004">
    <property type="protein sequence ID" value="MEJ2862065.1"/>
    <property type="molecule type" value="Genomic_DNA"/>
</dbReference>
<dbReference type="RefSeq" id="WP_337703395.1">
    <property type="nucleotide sequence ID" value="NZ_JBBEGM010000004.1"/>
</dbReference>
<evidence type="ECO:0000313" key="1">
    <source>
        <dbReference type="EMBL" id="MEJ2862065.1"/>
    </source>
</evidence>
<accession>A0ABU8M5I7</accession>
<gene>
    <name evidence="1" type="ORF">WCD58_12915</name>
</gene>
<evidence type="ECO:0000313" key="2">
    <source>
        <dbReference type="Proteomes" id="UP001369736"/>
    </source>
</evidence>
<name>A0ABU8M5I7_9PSEU</name>
<keyword evidence="2" id="KW-1185">Reference proteome</keyword>
<proteinExistence type="predicted"/>
<comment type="caution">
    <text evidence="1">The sequence shown here is derived from an EMBL/GenBank/DDBJ whole genome shotgun (WGS) entry which is preliminary data.</text>
</comment>
<sequence length="76" mass="8264">MLTTRVSLHPDTPLAAVVLHDPDRALPSAVRVVDADVGVAVSRMLETRRELGCCGQNAYRRLDDLIARAEAWIAPA</sequence>
<protein>
    <submittedName>
        <fullName evidence="1">Uncharacterized protein</fullName>
    </submittedName>
</protein>
<dbReference type="Proteomes" id="UP001369736">
    <property type="component" value="Unassembled WGS sequence"/>
</dbReference>
<organism evidence="1 2">
    <name type="scientific">Actinomycetospora flava</name>
    <dbReference type="NCBI Taxonomy" id="3129232"/>
    <lineage>
        <taxon>Bacteria</taxon>
        <taxon>Bacillati</taxon>
        <taxon>Actinomycetota</taxon>
        <taxon>Actinomycetes</taxon>
        <taxon>Pseudonocardiales</taxon>
        <taxon>Pseudonocardiaceae</taxon>
        <taxon>Actinomycetospora</taxon>
    </lineage>
</organism>
<reference evidence="1 2" key="1">
    <citation type="submission" date="2024-03" db="EMBL/GenBank/DDBJ databases">
        <title>Actinomycetospora sp. OC33-EN07, a novel actinomycete isolated from wild orchid (Aerides multiflora).</title>
        <authorList>
            <person name="Suriyachadkun C."/>
        </authorList>
    </citation>
    <scope>NUCLEOTIDE SEQUENCE [LARGE SCALE GENOMIC DNA]</scope>
    <source>
        <strain evidence="1 2">OC33-EN07</strain>
    </source>
</reference>